<evidence type="ECO:0000313" key="10">
    <source>
        <dbReference type="WBParaSite" id="nRc.2.0.1.t27064-RA"/>
    </source>
</evidence>
<dbReference type="SUPFAM" id="SSF54236">
    <property type="entry name" value="Ubiquitin-like"/>
    <property type="match status" value="1"/>
</dbReference>
<dbReference type="InterPro" id="IPR002219">
    <property type="entry name" value="PKC_DAG/PE"/>
</dbReference>
<protein>
    <submittedName>
        <fullName evidence="10">Ras association domain-containing protein 1</fullName>
    </submittedName>
</protein>
<dbReference type="GO" id="GO:0005874">
    <property type="term" value="C:microtubule"/>
    <property type="evidence" value="ECO:0007669"/>
    <property type="project" value="UniProtKB-KW"/>
</dbReference>
<keyword evidence="4" id="KW-0862">Zinc</keyword>
<evidence type="ECO:0000256" key="2">
    <source>
        <dbReference type="ARBA" id="ARBA00022701"/>
    </source>
</evidence>
<dbReference type="SMART" id="SM00314">
    <property type="entry name" value="RA"/>
    <property type="match status" value="1"/>
</dbReference>
<dbReference type="AlphaFoldDB" id="A0A915JLI8"/>
<dbReference type="Gene3D" id="3.30.60.20">
    <property type="match status" value="1"/>
</dbReference>
<reference evidence="10" key="1">
    <citation type="submission" date="2022-11" db="UniProtKB">
        <authorList>
            <consortium name="WormBaseParasite"/>
        </authorList>
    </citation>
    <scope>IDENTIFICATION</scope>
</reference>
<dbReference type="PANTHER" id="PTHR22738">
    <property type="entry name" value="RASSF"/>
    <property type="match status" value="1"/>
</dbReference>
<organism evidence="9 10">
    <name type="scientific">Romanomermis culicivorax</name>
    <name type="common">Nematode worm</name>
    <dbReference type="NCBI Taxonomy" id="13658"/>
    <lineage>
        <taxon>Eukaryota</taxon>
        <taxon>Metazoa</taxon>
        <taxon>Ecdysozoa</taxon>
        <taxon>Nematoda</taxon>
        <taxon>Enoplea</taxon>
        <taxon>Dorylaimia</taxon>
        <taxon>Mermithida</taxon>
        <taxon>Mermithoidea</taxon>
        <taxon>Mermithidae</taxon>
        <taxon>Romanomermis</taxon>
    </lineage>
</organism>
<dbReference type="PROSITE" id="PS50081">
    <property type="entry name" value="ZF_DAG_PE_2"/>
    <property type="match status" value="1"/>
</dbReference>
<evidence type="ECO:0000256" key="3">
    <source>
        <dbReference type="ARBA" id="ARBA00022723"/>
    </source>
</evidence>
<comment type="subcellular location">
    <subcellularLocation>
        <location evidence="1">Cytoplasm</location>
        <location evidence="1">Cytoskeleton</location>
    </subcellularLocation>
</comment>
<evidence type="ECO:0000259" key="6">
    <source>
        <dbReference type="PROSITE" id="PS50081"/>
    </source>
</evidence>
<dbReference type="GO" id="GO:0046872">
    <property type="term" value="F:metal ion binding"/>
    <property type="evidence" value="ECO:0007669"/>
    <property type="project" value="UniProtKB-KW"/>
</dbReference>
<dbReference type="InterPro" id="IPR011524">
    <property type="entry name" value="SARAH_dom"/>
</dbReference>
<sequence>MDSNDSSSATIFANVKSKLINFHPTDLLPNFAFLRRKNRTVSISRKQLSSERHEEVRSIDPNTFNNFTCTELSIDHQRMNDIMKCNDEGILNDFASSLVRSAESSAIDNICQYYYDNVRENNHVEGFVGDSGNSLEMQRFRTHKSLRTLAKLQPATSHQFDADQLNQATFCDKCGDFIWGLYKQAMKCQRCHYVCHYHCQPLVTLECRLVKCDATDHFSDDPETSVLETEEPLDVLLPADSSANYPTESGVDDIVGALIDSSVLQELIDDYNKVVDGGLKMKFDEKNRCFHGFVQIFMNLVRPVSVVDSDKPSSIYDILNAEETVKNNNHCSNFEPKTITSFYLPRNTVKILHIDCETTTRRLIAALLNKFKVADNPLKFALYERDTLPGETLKSRLRRIPDDAHPLRILLHWGSNKNKSFVLQENDTGDIIWEYFEIPELENFLTILDKEEQQYITQIKRKYDAYLFYLQFELKNRGIQITYMNRDETKTFDEMESSFNDKSGLLREDHVHTTDSRTDFSAT</sequence>
<dbReference type="Pfam" id="PF00130">
    <property type="entry name" value="C1_1"/>
    <property type="match status" value="1"/>
</dbReference>
<dbReference type="PROSITE" id="PS50200">
    <property type="entry name" value="RA"/>
    <property type="match status" value="1"/>
</dbReference>
<keyword evidence="5" id="KW-0206">Cytoskeleton</keyword>
<keyword evidence="9" id="KW-1185">Reference proteome</keyword>
<dbReference type="PANTHER" id="PTHR22738:SF10">
    <property type="entry name" value="RAS ASSOCIATION DOMAIN-CONTAINING PROTEIN 1 HOMOLOG"/>
    <property type="match status" value="1"/>
</dbReference>
<dbReference type="GO" id="GO:0007165">
    <property type="term" value="P:signal transduction"/>
    <property type="evidence" value="ECO:0007669"/>
    <property type="project" value="InterPro"/>
</dbReference>
<evidence type="ECO:0000256" key="5">
    <source>
        <dbReference type="ARBA" id="ARBA00023212"/>
    </source>
</evidence>
<dbReference type="InterPro" id="IPR046349">
    <property type="entry name" value="C1-like_sf"/>
</dbReference>
<evidence type="ECO:0000259" key="7">
    <source>
        <dbReference type="PROSITE" id="PS50200"/>
    </source>
</evidence>
<keyword evidence="2" id="KW-0493">Microtubule</keyword>
<dbReference type="SUPFAM" id="SSF57889">
    <property type="entry name" value="Cysteine-rich domain"/>
    <property type="match status" value="1"/>
</dbReference>
<dbReference type="InterPro" id="IPR000159">
    <property type="entry name" value="RA_dom"/>
</dbReference>
<feature type="domain" description="Phorbol-ester/DAG-type" evidence="6">
    <location>
        <begin position="157"/>
        <end position="207"/>
    </location>
</feature>
<dbReference type="InterPro" id="IPR029071">
    <property type="entry name" value="Ubiquitin-like_domsf"/>
</dbReference>
<dbReference type="InterPro" id="IPR020454">
    <property type="entry name" value="DAG/PE-bd"/>
</dbReference>
<keyword evidence="3" id="KW-0479">Metal-binding</keyword>
<evidence type="ECO:0000256" key="4">
    <source>
        <dbReference type="ARBA" id="ARBA00022833"/>
    </source>
</evidence>
<dbReference type="PRINTS" id="PR00008">
    <property type="entry name" value="DAGPEDOMAIN"/>
</dbReference>
<dbReference type="Gene3D" id="1.20.5.110">
    <property type="match status" value="1"/>
</dbReference>
<dbReference type="CDD" id="cd21885">
    <property type="entry name" value="SARAH_RASSF1-like"/>
    <property type="match status" value="1"/>
</dbReference>
<name>A0A915JLI8_ROMCU</name>
<evidence type="ECO:0000313" key="9">
    <source>
        <dbReference type="Proteomes" id="UP000887565"/>
    </source>
</evidence>
<proteinExistence type="predicted"/>
<feature type="domain" description="SARAH" evidence="8">
    <location>
        <begin position="430"/>
        <end position="477"/>
    </location>
</feature>
<dbReference type="Proteomes" id="UP000887565">
    <property type="component" value="Unplaced"/>
</dbReference>
<evidence type="ECO:0000259" key="8">
    <source>
        <dbReference type="PROSITE" id="PS50951"/>
    </source>
</evidence>
<evidence type="ECO:0000256" key="1">
    <source>
        <dbReference type="ARBA" id="ARBA00004245"/>
    </source>
</evidence>
<dbReference type="InterPro" id="IPR033614">
    <property type="entry name" value="RASSF1-6"/>
</dbReference>
<accession>A0A915JLI8</accession>
<dbReference type="PROSITE" id="PS00479">
    <property type="entry name" value="ZF_DAG_PE_1"/>
    <property type="match status" value="1"/>
</dbReference>
<dbReference type="CDD" id="cd01778">
    <property type="entry name" value="RA_RASSF1_like"/>
    <property type="match status" value="1"/>
</dbReference>
<feature type="domain" description="Ras-associating" evidence="7">
    <location>
        <begin position="336"/>
        <end position="428"/>
    </location>
</feature>
<dbReference type="Gene3D" id="3.10.20.90">
    <property type="entry name" value="Phosphatidylinositol 3-kinase Catalytic Subunit, Chain A, domain 1"/>
    <property type="match status" value="1"/>
</dbReference>
<keyword evidence="5" id="KW-0963">Cytoplasm</keyword>
<dbReference type="Pfam" id="PF00788">
    <property type="entry name" value="RA"/>
    <property type="match status" value="1"/>
</dbReference>
<dbReference type="PROSITE" id="PS50951">
    <property type="entry name" value="SARAH"/>
    <property type="match status" value="1"/>
</dbReference>
<dbReference type="SMART" id="SM00109">
    <property type="entry name" value="C1"/>
    <property type="match status" value="1"/>
</dbReference>
<dbReference type="Pfam" id="PF16517">
    <property type="entry name" value="Nore1-SARAH"/>
    <property type="match status" value="1"/>
</dbReference>
<dbReference type="WBParaSite" id="nRc.2.0.1.t27064-RA">
    <property type="protein sequence ID" value="nRc.2.0.1.t27064-RA"/>
    <property type="gene ID" value="nRc.2.0.1.g27064"/>
</dbReference>